<dbReference type="EMBL" id="CM020620">
    <property type="protein sequence ID" value="KAK1868499.1"/>
    <property type="molecule type" value="Genomic_DNA"/>
</dbReference>
<gene>
    <name evidence="1" type="ORF">I4F81_010985</name>
</gene>
<dbReference type="Proteomes" id="UP000798662">
    <property type="component" value="Chromosome 3"/>
</dbReference>
<comment type="caution">
    <text evidence="1">The sequence shown here is derived from an EMBL/GenBank/DDBJ whole genome shotgun (WGS) entry which is preliminary data.</text>
</comment>
<organism evidence="1 2">
    <name type="scientific">Pyropia yezoensis</name>
    <name type="common">Susabi-nori</name>
    <name type="synonym">Porphyra yezoensis</name>
    <dbReference type="NCBI Taxonomy" id="2788"/>
    <lineage>
        <taxon>Eukaryota</taxon>
        <taxon>Rhodophyta</taxon>
        <taxon>Bangiophyceae</taxon>
        <taxon>Bangiales</taxon>
        <taxon>Bangiaceae</taxon>
        <taxon>Pyropia</taxon>
    </lineage>
</organism>
<proteinExistence type="predicted"/>
<evidence type="ECO:0000313" key="1">
    <source>
        <dbReference type="EMBL" id="KAK1868499.1"/>
    </source>
</evidence>
<name>A0ACC3CEA2_PYRYE</name>
<sequence length="221" mass="24260">MTRRARGWRPSPSTAAAAVLTTTVATVATATTMVVGEGAGVGGGRAGGVGAPTSPPSRSAWRRLRRRRPCRWWCGQRRGRAKKRRRRARGRGEAHVLSRCTACMCPTPQSMAVPSATPSPAWRAPPPTRSSRRPPIRASFSTRAPASCCSCPRRCLRRASPPRPTPPPRARRRRPRLRPQRRRRRGRGRHPAGVVTLPPLAQAVTRGRRPAPPPQWPTARC</sequence>
<accession>A0ACC3CEA2</accession>
<keyword evidence="2" id="KW-1185">Reference proteome</keyword>
<reference evidence="1" key="1">
    <citation type="submission" date="2019-11" db="EMBL/GenBank/DDBJ databases">
        <title>Nori genome reveals adaptations in red seaweeds to the harsh intertidal environment.</title>
        <authorList>
            <person name="Wang D."/>
            <person name="Mao Y."/>
        </authorList>
    </citation>
    <scope>NUCLEOTIDE SEQUENCE</scope>
    <source>
        <tissue evidence="1">Gametophyte</tissue>
    </source>
</reference>
<evidence type="ECO:0000313" key="2">
    <source>
        <dbReference type="Proteomes" id="UP000798662"/>
    </source>
</evidence>
<protein>
    <submittedName>
        <fullName evidence="1">Uncharacterized protein</fullName>
    </submittedName>
</protein>